<reference evidence="2" key="3">
    <citation type="submission" date="2025-09" db="UniProtKB">
        <authorList>
            <consortium name="Ensembl"/>
        </authorList>
    </citation>
    <scope>IDENTIFICATION</scope>
</reference>
<dbReference type="Proteomes" id="UP000016666">
    <property type="component" value="Chromosome 1"/>
</dbReference>
<keyword evidence="3" id="KW-1185">Reference proteome</keyword>
<evidence type="ECO:0000256" key="1">
    <source>
        <dbReference type="SAM" id="MobiDB-lite"/>
    </source>
</evidence>
<protein>
    <submittedName>
        <fullName evidence="2">Uncharacterized protein</fullName>
    </submittedName>
</protein>
<reference evidence="2 3" key="1">
    <citation type="submission" date="2017-10" db="EMBL/GenBank/DDBJ databases">
        <title>A new Pekin duck reference genome.</title>
        <authorList>
            <person name="Hou Z.-C."/>
            <person name="Zhou Z.-K."/>
            <person name="Zhu F."/>
            <person name="Hou S.-S."/>
        </authorList>
    </citation>
    <scope>NUCLEOTIDE SEQUENCE [LARGE SCALE GENOMIC DNA]</scope>
</reference>
<sequence length="155" mass="16687">MRAPCASPFQPNPRQSPSPALIPHPSSPHHQQAGPSHTHPPCAAHPSATRAPSRPLPCRPASPPRCPHWLPAPPWSRPLASHRGPQPLPSVPSTHWSPPRRPSSGFRPGLHHTMHPATQPSAGVQVDTRRGAHRTMQTHSLMLTALQLHPAPLSG</sequence>
<name>A0A493T252_ANAPP</name>
<feature type="compositionally biased region" description="Pro residues" evidence="1">
    <location>
        <begin position="10"/>
        <end position="26"/>
    </location>
</feature>
<evidence type="ECO:0000313" key="2">
    <source>
        <dbReference type="Ensembl" id="ENSAPLP00000019793.1"/>
    </source>
</evidence>
<reference evidence="2" key="2">
    <citation type="submission" date="2025-08" db="UniProtKB">
        <authorList>
            <consortium name="Ensembl"/>
        </authorList>
    </citation>
    <scope>IDENTIFICATION</scope>
</reference>
<proteinExistence type="predicted"/>
<dbReference type="AlphaFoldDB" id="A0A493T252"/>
<evidence type="ECO:0000313" key="3">
    <source>
        <dbReference type="Proteomes" id="UP000016666"/>
    </source>
</evidence>
<organism evidence="2 3">
    <name type="scientific">Anas platyrhynchos platyrhynchos</name>
    <name type="common">Northern mallard</name>
    <dbReference type="NCBI Taxonomy" id="8840"/>
    <lineage>
        <taxon>Eukaryota</taxon>
        <taxon>Metazoa</taxon>
        <taxon>Chordata</taxon>
        <taxon>Craniata</taxon>
        <taxon>Vertebrata</taxon>
        <taxon>Euteleostomi</taxon>
        <taxon>Archelosauria</taxon>
        <taxon>Archosauria</taxon>
        <taxon>Dinosauria</taxon>
        <taxon>Saurischia</taxon>
        <taxon>Theropoda</taxon>
        <taxon>Coelurosauria</taxon>
        <taxon>Aves</taxon>
        <taxon>Neognathae</taxon>
        <taxon>Galloanserae</taxon>
        <taxon>Anseriformes</taxon>
        <taxon>Anatidae</taxon>
        <taxon>Anatinae</taxon>
        <taxon>Anas</taxon>
    </lineage>
</organism>
<feature type="compositionally biased region" description="Pro residues" evidence="1">
    <location>
        <begin position="54"/>
        <end position="76"/>
    </location>
</feature>
<dbReference type="GeneTree" id="ENSGT00990000212203"/>
<dbReference type="Ensembl" id="ENSAPLT00000018367.1">
    <property type="protein sequence ID" value="ENSAPLP00000019793.1"/>
    <property type="gene ID" value="ENSAPLG00000029753.1"/>
</dbReference>
<accession>A0A493T252</accession>
<feature type="region of interest" description="Disordered" evidence="1">
    <location>
        <begin position="1"/>
        <end position="130"/>
    </location>
</feature>